<organism evidence="9 10">
    <name type="scientific">Halomonas tibetensis</name>
    <dbReference type="NCBI Taxonomy" id="2259590"/>
    <lineage>
        <taxon>Bacteria</taxon>
        <taxon>Pseudomonadati</taxon>
        <taxon>Pseudomonadota</taxon>
        <taxon>Gammaproteobacteria</taxon>
        <taxon>Oceanospirillales</taxon>
        <taxon>Halomonadaceae</taxon>
        <taxon>Halomonas</taxon>
    </lineage>
</organism>
<evidence type="ECO:0000259" key="7">
    <source>
        <dbReference type="Pfam" id="PF21981"/>
    </source>
</evidence>
<feature type="domain" description="RecX second three-helical" evidence="6">
    <location>
        <begin position="57"/>
        <end position="95"/>
    </location>
</feature>
<protein>
    <recommendedName>
        <fullName evidence="3 5">Regulatory protein RecX</fullName>
    </recommendedName>
</protein>
<feature type="domain" description="RecX third three-helical" evidence="7">
    <location>
        <begin position="115"/>
        <end position="157"/>
    </location>
</feature>
<dbReference type="RefSeq" id="WP_379758260.1">
    <property type="nucleotide sequence ID" value="NZ_JBHRSQ010000012.1"/>
</dbReference>
<evidence type="ECO:0000256" key="5">
    <source>
        <dbReference type="HAMAP-Rule" id="MF_01114"/>
    </source>
</evidence>
<evidence type="ECO:0000256" key="2">
    <source>
        <dbReference type="ARBA" id="ARBA00009695"/>
    </source>
</evidence>
<evidence type="ECO:0000256" key="4">
    <source>
        <dbReference type="ARBA" id="ARBA00022490"/>
    </source>
</evidence>
<evidence type="ECO:0000259" key="8">
    <source>
        <dbReference type="Pfam" id="PF21982"/>
    </source>
</evidence>
<reference evidence="10" key="1">
    <citation type="journal article" date="2019" name="Int. J. Syst. Evol. Microbiol.">
        <title>The Global Catalogue of Microorganisms (GCM) 10K type strain sequencing project: providing services to taxonomists for standard genome sequencing and annotation.</title>
        <authorList>
            <consortium name="The Broad Institute Genomics Platform"/>
            <consortium name="The Broad Institute Genome Sequencing Center for Infectious Disease"/>
            <person name="Wu L."/>
            <person name="Ma J."/>
        </authorList>
    </citation>
    <scope>NUCLEOTIDE SEQUENCE [LARGE SCALE GENOMIC DNA]</scope>
    <source>
        <strain evidence="10">KCTC 52660</strain>
    </source>
</reference>
<evidence type="ECO:0000259" key="6">
    <source>
        <dbReference type="Pfam" id="PF02631"/>
    </source>
</evidence>
<feature type="domain" description="RecX first three-helical" evidence="8">
    <location>
        <begin position="12"/>
        <end position="48"/>
    </location>
</feature>
<dbReference type="InterPro" id="IPR003783">
    <property type="entry name" value="Regulatory_RecX"/>
</dbReference>
<evidence type="ECO:0000256" key="3">
    <source>
        <dbReference type="ARBA" id="ARBA00018111"/>
    </source>
</evidence>
<accession>A0ABV7B5W4</accession>
<evidence type="ECO:0000256" key="1">
    <source>
        <dbReference type="ARBA" id="ARBA00004496"/>
    </source>
</evidence>
<dbReference type="InterPro" id="IPR053926">
    <property type="entry name" value="RecX_HTH_1st"/>
</dbReference>
<proteinExistence type="inferred from homology"/>
<keyword evidence="10" id="KW-1185">Reference proteome</keyword>
<evidence type="ECO:0000313" key="9">
    <source>
        <dbReference type="EMBL" id="MFC2992296.1"/>
    </source>
</evidence>
<comment type="caution">
    <text evidence="9">The sequence shown here is derived from an EMBL/GenBank/DDBJ whole genome shotgun (WGS) entry which is preliminary data.</text>
</comment>
<keyword evidence="4 5" id="KW-0963">Cytoplasm</keyword>
<comment type="similarity">
    <text evidence="2 5">Belongs to the RecX family.</text>
</comment>
<gene>
    <name evidence="5" type="primary">recX</name>
    <name evidence="9" type="ORF">ACFODV_09660</name>
</gene>
<dbReference type="Proteomes" id="UP001595386">
    <property type="component" value="Unassembled WGS sequence"/>
</dbReference>
<name>A0ABV7B5W4_9GAMM</name>
<dbReference type="PANTHER" id="PTHR33602">
    <property type="entry name" value="REGULATORY PROTEIN RECX FAMILY PROTEIN"/>
    <property type="match status" value="1"/>
</dbReference>
<dbReference type="Pfam" id="PF21981">
    <property type="entry name" value="RecX_HTH3"/>
    <property type="match status" value="1"/>
</dbReference>
<evidence type="ECO:0000313" key="10">
    <source>
        <dbReference type="Proteomes" id="UP001595386"/>
    </source>
</evidence>
<dbReference type="Pfam" id="PF21982">
    <property type="entry name" value="RecX_HTH1"/>
    <property type="match status" value="1"/>
</dbReference>
<sequence length="168" mass="18779">MNAKAPGDSTPREDALRLLARREYSRAELVSRLSAKAHGVDAIAECLDALAEQGLQSDERFAESFLRSRIMRGQGPLKIRQALSQRGIERELIRTVFAQAQGDEQGGEQGGADWFTLACEILARRFSGPGDTPRERARRERFLAGRGFDFDQVRYALSHAWDDPSSQD</sequence>
<dbReference type="EMBL" id="JBHRSQ010000012">
    <property type="protein sequence ID" value="MFC2992296.1"/>
    <property type="molecule type" value="Genomic_DNA"/>
</dbReference>
<comment type="subcellular location">
    <subcellularLocation>
        <location evidence="1 5">Cytoplasm</location>
    </subcellularLocation>
</comment>
<comment type="function">
    <text evidence="5">Modulates RecA activity.</text>
</comment>
<dbReference type="InterPro" id="IPR036388">
    <property type="entry name" value="WH-like_DNA-bd_sf"/>
</dbReference>
<dbReference type="InterPro" id="IPR053924">
    <property type="entry name" value="RecX_HTH_2nd"/>
</dbReference>
<dbReference type="InterPro" id="IPR053925">
    <property type="entry name" value="RecX_HTH_3rd"/>
</dbReference>
<dbReference type="Gene3D" id="1.10.10.10">
    <property type="entry name" value="Winged helix-like DNA-binding domain superfamily/Winged helix DNA-binding domain"/>
    <property type="match status" value="3"/>
</dbReference>
<dbReference type="HAMAP" id="MF_01114">
    <property type="entry name" value="RecX"/>
    <property type="match status" value="1"/>
</dbReference>
<dbReference type="Pfam" id="PF02631">
    <property type="entry name" value="RecX_HTH2"/>
    <property type="match status" value="1"/>
</dbReference>
<dbReference type="PANTHER" id="PTHR33602:SF1">
    <property type="entry name" value="REGULATORY PROTEIN RECX FAMILY PROTEIN"/>
    <property type="match status" value="1"/>
</dbReference>